<feature type="compositionally biased region" description="Gly residues" evidence="1">
    <location>
        <begin position="167"/>
        <end position="195"/>
    </location>
</feature>
<evidence type="ECO:0000256" key="1">
    <source>
        <dbReference type="SAM" id="MobiDB-lite"/>
    </source>
</evidence>
<accession>A0AAV5UQ81</accession>
<evidence type="ECO:0000313" key="2">
    <source>
        <dbReference type="EMBL" id="GMT09244.1"/>
    </source>
</evidence>
<reference evidence="2" key="1">
    <citation type="submission" date="2023-10" db="EMBL/GenBank/DDBJ databases">
        <title>Genome assembly of Pristionchus species.</title>
        <authorList>
            <person name="Yoshida K."/>
            <person name="Sommer R.J."/>
        </authorList>
    </citation>
    <scope>NUCLEOTIDE SEQUENCE</scope>
    <source>
        <strain evidence="2">RS5133</strain>
    </source>
</reference>
<name>A0AAV5UQ81_9BILA</name>
<keyword evidence="3" id="KW-1185">Reference proteome</keyword>
<gene>
    <name evidence="2" type="ORF">PFISCL1PPCAC_541</name>
</gene>
<feature type="compositionally biased region" description="Polar residues" evidence="1">
    <location>
        <begin position="1"/>
        <end position="13"/>
    </location>
</feature>
<dbReference type="Proteomes" id="UP001432322">
    <property type="component" value="Unassembled WGS sequence"/>
</dbReference>
<feature type="region of interest" description="Disordered" evidence="1">
    <location>
        <begin position="140"/>
        <end position="195"/>
    </location>
</feature>
<evidence type="ECO:0008006" key="4">
    <source>
        <dbReference type="Google" id="ProtNLM"/>
    </source>
</evidence>
<dbReference type="AlphaFoldDB" id="A0AAV5UQ81"/>
<sequence>QQSASFGTQSGNTQYNQAPQQQQVPSFGNQHSGGLLQIDPAHQQQHQSGYGSQQSSGCQQSFQSSPSFGSPPSGSSADDAPKTEEWSQNSSADSGINMGNQNAMTELRVETDGGGMGMYKLPVKIPQESPRLIATGPIPRLEDWKDYDPPQSNFGTYVIPDRPARGGFRGGPRGGGGRGGGYDGGRGGGRGRGGF</sequence>
<organism evidence="2 3">
    <name type="scientific">Pristionchus fissidentatus</name>
    <dbReference type="NCBI Taxonomy" id="1538716"/>
    <lineage>
        <taxon>Eukaryota</taxon>
        <taxon>Metazoa</taxon>
        <taxon>Ecdysozoa</taxon>
        <taxon>Nematoda</taxon>
        <taxon>Chromadorea</taxon>
        <taxon>Rhabditida</taxon>
        <taxon>Rhabditina</taxon>
        <taxon>Diplogasteromorpha</taxon>
        <taxon>Diplogasteroidea</taxon>
        <taxon>Neodiplogasteridae</taxon>
        <taxon>Pristionchus</taxon>
    </lineage>
</organism>
<comment type="caution">
    <text evidence="2">The sequence shown here is derived from an EMBL/GenBank/DDBJ whole genome shotgun (WGS) entry which is preliminary data.</text>
</comment>
<feature type="compositionally biased region" description="Polar residues" evidence="1">
    <location>
        <begin position="86"/>
        <end position="104"/>
    </location>
</feature>
<proteinExistence type="predicted"/>
<feature type="non-terminal residue" evidence="2">
    <location>
        <position position="1"/>
    </location>
</feature>
<feature type="region of interest" description="Disordered" evidence="1">
    <location>
        <begin position="1"/>
        <end position="114"/>
    </location>
</feature>
<evidence type="ECO:0000313" key="3">
    <source>
        <dbReference type="Proteomes" id="UP001432322"/>
    </source>
</evidence>
<feature type="compositionally biased region" description="Low complexity" evidence="1">
    <location>
        <begin position="43"/>
        <end position="76"/>
    </location>
</feature>
<feature type="compositionally biased region" description="Low complexity" evidence="1">
    <location>
        <begin position="14"/>
        <end position="23"/>
    </location>
</feature>
<protein>
    <recommendedName>
        <fullName evidence="4">RNA-binding protein FUS</fullName>
    </recommendedName>
</protein>
<dbReference type="EMBL" id="BTSY01000001">
    <property type="protein sequence ID" value="GMT09244.1"/>
    <property type="molecule type" value="Genomic_DNA"/>
</dbReference>